<dbReference type="CDD" id="cd07720">
    <property type="entry name" value="OPHC2-like_MBL-fold"/>
    <property type="match status" value="1"/>
</dbReference>
<dbReference type="PANTHER" id="PTHR42978:SF6">
    <property type="entry name" value="QUORUM-QUENCHING LACTONASE YTNP-RELATED"/>
    <property type="match status" value="1"/>
</dbReference>
<keyword evidence="3" id="KW-0378">Hydrolase</keyword>
<organism evidence="6 7">
    <name type="scientific">Pantoea nemavictus</name>
    <dbReference type="NCBI Taxonomy" id="2726955"/>
    <lineage>
        <taxon>Bacteria</taxon>
        <taxon>Pseudomonadati</taxon>
        <taxon>Pseudomonadota</taxon>
        <taxon>Gammaproteobacteria</taxon>
        <taxon>Enterobacterales</taxon>
        <taxon>Erwiniaceae</taxon>
        <taxon>Pantoea</taxon>
    </lineage>
</organism>
<keyword evidence="7" id="KW-1185">Reference proteome</keyword>
<evidence type="ECO:0000256" key="4">
    <source>
        <dbReference type="ARBA" id="ARBA00022833"/>
    </source>
</evidence>
<dbReference type="SUPFAM" id="SSF56281">
    <property type="entry name" value="Metallo-hydrolase/oxidoreductase"/>
    <property type="match status" value="1"/>
</dbReference>
<evidence type="ECO:0000259" key="5">
    <source>
        <dbReference type="SMART" id="SM00849"/>
    </source>
</evidence>
<dbReference type="Proteomes" id="UP001362100">
    <property type="component" value="Unassembled WGS sequence"/>
</dbReference>
<proteinExistence type="inferred from homology"/>
<keyword evidence="2" id="KW-0479">Metal-binding</keyword>
<accession>A0ABU8PYF8</accession>
<evidence type="ECO:0000256" key="3">
    <source>
        <dbReference type="ARBA" id="ARBA00022801"/>
    </source>
</evidence>
<gene>
    <name evidence="6" type="ORF">WH298_21590</name>
</gene>
<dbReference type="InterPro" id="IPR036866">
    <property type="entry name" value="RibonucZ/Hydroxyglut_hydro"/>
</dbReference>
<comment type="caution">
    <text evidence="6">The sequence shown here is derived from an EMBL/GenBank/DDBJ whole genome shotgun (WGS) entry which is preliminary data.</text>
</comment>
<reference evidence="6 7" key="1">
    <citation type="submission" date="2023-12" db="EMBL/GenBank/DDBJ databases">
        <title>Gut-associated functions are favored during microbiome assembly across C. elegans life.</title>
        <authorList>
            <person name="Zimmermann J."/>
        </authorList>
    </citation>
    <scope>NUCLEOTIDE SEQUENCE [LARGE SCALE GENOMIC DNA]</scope>
    <source>
        <strain evidence="6 7">BIGb0393</strain>
    </source>
</reference>
<dbReference type="InterPro" id="IPR001279">
    <property type="entry name" value="Metallo-B-lactamas"/>
</dbReference>
<evidence type="ECO:0000256" key="2">
    <source>
        <dbReference type="ARBA" id="ARBA00022723"/>
    </source>
</evidence>
<dbReference type="PANTHER" id="PTHR42978">
    <property type="entry name" value="QUORUM-QUENCHING LACTONASE YTNP-RELATED-RELATED"/>
    <property type="match status" value="1"/>
</dbReference>
<name>A0ABU8PYF8_9GAMM</name>
<keyword evidence="4" id="KW-0862">Zinc</keyword>
<dbReference type="InterPro" id="IPR051013">
    <property type="entry name" value="MBL_superfamily_lactonases"/>
</dbReference>
<sequence>MNTLFHSYDIGDYHVTAISDGEMTASLNLLSGIENSAAVNIQQCNGIIAPDNIHIYCYLIRGQGRIILVDAGMGKLNHVGGELKQNLFLLGVAPEDIDTVLLTHGHPDHIGGLQDERGRPTFGNAELYLSQAEADFWRDEAQLSHLNERAQMNGTRVRRTLDAYQPKLRFTENAVIAKGISAVCLPGHTPGHTGYLIESCQQRLLIWGDIAHYPHIQIAHPEISIAFDNDPLLAENTRKELLARVARENLLIAGMHFGVTGFAYIRCAAEGQYVLEYV</sequence>
<evidence type="ECO:0000313" key="7">
    <source>
        <dbReference type="Proteomes" id="UP001362100"/>
    </source>
</evidence>
<dbReference type="EMBL" id="JBBGZW010000002">
    <property type="protein sequence ID" value="MEJ5047788.1"/>
    <property type="molecule type" value="Genomic_DNA"/>
</dbReference>
<comment type="similarity">
    <text evidence="1">Belongs to the metallo-beta-lactamase superfamily.</text>
</comment>
<feature type="domain" description="Metallo-beta-lactamase" evidence="5">
    <location>
        <begin position="54"/>
        <end position="256"/>
    </location>
</feature>
<evidence type="ECO:0000313" key="6">
    <source>
        <dbReference type="EMBL" id="MEJ5047788.1"/>
    </source>
</evidence>
<protein>
    <submittedName>
        <fullName evidence="6">MBL fold metallo-hydrolase</fullName>
    </submittedName>
</protein>
<dbReference type="RefSeq" id="WP_238344500.1">
    <property type="nucleotide sequence ID" value="NZ_JACAWY010000002.1"/>
</dbReference>
<dbReference type="Gene3D" id="3.60.15.10">
    <property type="entry name" value="Ribonuclease Z/Hydroxyacylglutathione hydrolase-like"/>
    <property type="match status" value="1"/>
</dbReference>
<dbReference type="SMART" id="SM00849">
    <property type="entry name" value="Lactamase_B"/>
    <property type="match status" value="1"/>
</dbReference>
<dbReference type="Pfam" id="PF00753">
    <property type="entry name" value="Lactamase_B"/>
    <property type="match status" value="1"/>
</dbReference>
<evidence type="ECO:0000256" key="1">
    <source>
        <dbReference type="ARBA" id="ARBA00007749"/>
    </source>
</evidence>